<sequence length="275" mass="28729">MGRVRQFRSFCGIDEVSATSSLWKSMVAEYIGTAVIVLIGCGSCINWGSPEKPQGEATMVQIAIGFGITVASMVQALGHVSGGHLNPAVTIGMLFVGRVSLLRSFFYLCSQLIGGITGAAILRAVTPEARHGALGGTSLAEGVTPLMGLGVEACITFILVLTVFGVCDANRLDVQGSAPLAIGLSVTTCHVFAVRYTGAGMNVARSFGPAVMSGMFDDHWVFWLGPILGGVIAAVVYENVFQAPPITSEDLDKAQITAMAKLANKEVVADRTTSI</sequence>
<evidence type="ECO:0000256" key="10">
    <source>
        <dbReference type="RuleBase" id="RU000477"/>
    </source>
</evidence>
<dbReference type="GO" id="GO:0005886">
    <property type="term" value="C:plasma membrane"/>
    <property type="evidence" value="ECO:0007669"/>
    <property type="project" value="UniProtKB-SubCell"/>
</dbReference>
<evidence type="ECO:0000256" key="7">
    <source>
        <dbReference type="ARBA" id="ARBA00022737"/>
    </source>
</evidence>
<keyword evidence="4 10" id="KW-0813">Transport</keyword>
<dbReference type="SUPFAM" id="SSF81338">
    <property type="entry name" value="Aquaporin-like"/>
    <property type="match status" value="1"/>
</dbReference>
<dbReference type="InterPro" id="IPR022357">
    <property type="entry name" value="MIP_CS"/>
</dbReference>
<keyword evidence="9 11" id="KW-0472">Membrane</keyword>
<evidence type="ECO:0000256" key="8">
    <source>
        <dbReference type="ARBA" id="ARBA00022989"/>
    </source>
</evidence>
<dbReference type="NCBIfam" id="TIGR00861">
    <property type="entry name" value="MIP"/>
    <property type="match status" value="1"/>
</dbReference>
<dbReference type="InterPro" id="IPR000425">
    <property type="entry name" value="MIP"/>
</dbReference>
<feature type="transmembrane region" description="Helical" evidence="11">
    <location>
        <begin position="60"/>
        <end position="80"/>
    </location>
</feature>
<dbReference type="InterPro" id="IPR023271">
    <property type="entry name" value="Aquaporin-like"/>
</dbReference>
<evidence type="ECO:0000256" key="11">
    <source>
        <dbReference type="SAM" id="Phobius"/>
    </source>
</evidence>
<comment type="subcellular location">
    <subcellularLocation>
        <location evidence="1">Cell membrane</location>
        <topology evidence="1">Multi-pass membrane protein</topology>
    </subcellularLocation>
</comment>
<comment type="subunit">
    <text evidence="3">Homotetramer.</text>
</comment>
<dbReference type="FunFam" id="1.20.1080.10:FF:000009">
    <property type="entry name" value="aquaporin-4 isoform X1"/>
    <property type="match status" value="1"/>
</dbReference>
<keyword evidence="8 11" id="KW-1133">Transmembrane helix</keyword>
<feature type="transmembrane region" description="Helical" evidence="11">
    <location>
        <begin position="146"/>
        <end position="166"/>
    </location>
</feature>
<evidence type="ECO:0000256" key="9">
    <source>
        <dbReference type="ARBA" id="ARBA00023136"/>
    </source>
</evidence>
<dbReference type="PROSITE" id="PS00221">
    <property type="entry name" value="MIP"/>
    <property type="match status" value="1"/>
</dbReference>
<dbReference type="Gene3D" id="1.20.1080.10">
    <property type="entry name" value="Glycerol uptake facilitator protein"/>
    <property type="match status" value="1"/>
</dbReference>
<comment type="similarity">
    <text evidence="2 10">Belongs to the MIP/aquaporin (TC 1.A.8) family.</text>
</comment>
<evidence type="ECO:0000256" key="2">
    <source>
        <dbReference type="ARBA" id="ARBA00006175"/>
    </source>
</evidence>
<proteinExistence type="inferred from homology"/>
<keyword evidence="6 10" id="KW-0812">Transmembrane</keyword>
<keyword evidence="7" id="KW-0677">Repeat</keyword>
<feature type="transmembrane region" description="Helical" evidence="11">
    <location>
        <begin position="178"/>
        <end position="199"/>
    </location>
</feature>
<dbReference type="PANTHER" id="PTHR19139">
    <property type="entry name" value="AQUAPORIN TRANSPORTER"/>
    <property type="match status" value="1"/>
</dbReference>
<feature type="transmembrane region" description="Helical" evidence="11">
    <location>
        <begin position="219"/>
        <end position="237"/>
    </location>
</feature>
<feature type="transmembrane region" description="Helical" evidence="11">
    <location>
        <begin position="27"/>
        <end position="48"/>
    </location>
</feature>
<dbReference type="CDD" id="cd00333">
    <property type="entry name" value="MIP"/>
    <property type="match status" value="1"/>
</dbReference>
<reference evidence="12" key="1">
    <citation type="journal article" date="2016" name="Ticks Tick Borne Dis.">
        <title>De novo assembly and annotation of the salivary gland transcriptome of Rhipicephalus appendiculatus male and female ticks during blood feeding.</title>
        <authorList>
            <person name="de Castro M.H."/>
            <person name="de Klerk D."/>
            <person name="Pienaar R."/>
            <person name="Latif A.A."/>
            <person name="Rees D.J."/>
            <person name="Mans B.J."/>
        </authorList>
    </citation>
    <scope>NUCLEOTIDE SEQUENCE</scope>
    <source>
        <tissue evidence="12">Salivary glands</tissue>
    </source>
</reference>
<evidence type="ECO:0000256" key="3">
    <source>
        <dbReference type="ARBA" id="ARBA00011881"/>
    </source>
</evidence>
<dbReference type="InterPro" id="IPR034294">
    <property type="entry name" value="Aquaporin_transptr"/>
</dbReference>
<dbReference type="GO" id="GO:0015250">
    <property type="term" value="F:water channel activity"/>
    <property type="evidence" value="ECO:0007669"/>
    <property type="project" value="UniProtKB-ARBA"/>
</dbReference>
<organism evidence="12">
    <name type="scientific">Rhipicephalus appendiculatus</name>
    <name type="common">Brown ear tick</name>
    <dbReference type="NCBI Taxonomy" id="34631"/>
    <lineage>
        <taxon>Eukaryota</taxon>
        <taxon>Metazoa</taxon>
        <taxon>Ecdysozoa</taxon>
        <taxon>Arthropoda</taxon>
        <taxon>Chelicerata</taxon>
        <taxon>Arachnida</taxon>
        <taxon>Acari</taxon>
        <taxon>Parasitiformes</taxon>
        <taxon>Ixodida</taxon>
        <taxon>Ixodoidea</taxon>
        <taxon>Ixodidae</taxon>
        <taxon>Rhipicephalinae</taxon>
        <taxon>Rhipicephalus</taxon>
        <taxon>Rhipicephalus</taxon>
    </lineage>
</organism>
<keyword evidence="5" id="KW-1003">Cell membrane</keyword>
<accession>A0A131YG05</accession>
<dbReference type="AlphaFoldDB" id="A0A131YG05"/>
<dbReference type="PANTHER" id="PTHR19139:SF199">
    <property type="entry name" value="MIP17260P"/>
    <property type="match status" value="1"/>
</dbReference>
<evidence type="ECO:0000256" key="5">
    <source>
        <dbReference type="ARBA" id="ARBA00022475"/>
    </source>
</evidence>
<dbReference type="GO" id="GO:0048878">
    <property type="term" value="P:chemical homeostasis"/>
    <property type="evidence" value="ECO:0007669"/>
    <property type="project" value="UniProtKB-ARBA"/>
</dbReference>
<name>A0A131YG05_RHIAP</name>
<evidence type="ECO:0000313" key="12">
    <source>
        <dbReference type="EMBL" id="JAP77026.1"/>
    </source>
</evidence>
<evidence type="ECO:0000256" key="4">
    <source>
        <dbReference type="ARBA" id="ARBA00022448"/>
    </source>
</evidence>
<dbReference type="PRINTS" id="PR00783">
    <property type="entry name" value="MINTRINSICP"/>
</dbReference>
<dbReference type="Pfam" id="PF00230">
    <property type="entry name" value="MIP"/>
    <property type="match status" value="1"/>
</dbReference>
<dbReference type="EMBL" id="GEDV01011531">
    <property type="protein sequence ID" value="JAP77026.1"/>
    <property type="molecule type" value="Transcribed_RNA"/>
</dbReference>
<evidence type="ECO:0000256" key="6">
    <source>
        <dbReference type="ARBA" id="ARBA00022692"/>
    </source>
</evidence>
<evidence type="ECO:0000256" key="1">
    <source>
        <dbReference type="ARBA" id="ARBA00004651"/>
    </source>
</evidence>
<protein>
    <submittedName>
        <fullName evidence="12">Aquaporin major intrinsic protein family</fullName>
    </submittedName>
</protein>
<feature type="transmembrane region" description="Helical" evidence="11">
    <location>
        <begin position="101"/>
        <end position="126"/>
    </location>
</feature>